<comment type="caution">
    <text evidence="1">The sequence shown here is derived from an EMBL/GenBank/DDBJ whole genome shotgun (WGS) entry which is preliminary data.</text>
</comment>
<protein>
    <submittedName>
        <fullName evidence="1">Uncharacterized protein</fullName>
    </submittedName>
</protein>
<sequence>MFPEIHIYSIQTLTDLLLFSYQLFMVSSVARSSARSTANSEARDSSISFSERRLLFSSIDSFR</sequence>
<dbReference type="EMBL" id="JAHLQT010010178">
    <property type="protein sequence ID" value="KAG7173186.1"/>
    <property type="molecule type" value="Genomic_DNA"/>
</dbReference>
<evidence type="ECO:0000313" key="2">
    <source>
        <dbReference type="Proteomes" id="UP000747542"/>
    </source>
</evidence>
<organism evidence="1 2">
    <name type="scientific">Homarus americanus</name>
    <name type="common">American lobster</name>
    <dbReference type="NCBI Taxonomy" id="6706"/>
    <lineage>
        <taxon>Eukaryota</taxon>
        <taxon>Metazoa</taxon>
        <taxon>Ecdysozoa</taxon>
        <taxon>Arthropoda</taxon>
        <taxon>Crustacea</taxon>
        <taxon>Multicrustacea</taxon>
        <taxon>Malacostraca</taxon>
        <taxon>Eumalacostraca</taxon>
        <taxon>Eucarida</taxon>
        <taxon>Decapoda</taxon>
        <taxon>Pleocyemata</taxon>
        <taxon>Astacidea</taxon>
        <taxon>Nephropoidea</taxon>
        <taxon>Nephropidae</taxon>
        <taxon>Homarus</taxon>
    </lineage>
</organism>
<accession>A0A8J5N4I8</accession>
<evidence type="ECO:0000313" key="1">
    <source>
        <dbReference type="EMBL" id="KAG7173186.1"/>
    </source>
</evidence>
<dbReference type="Proteomes" id="UP000747542">
    <property type="component" value="Unassembled WGS sequence"/>
</dbReference>
<proteinExistence type="predicted"/>
<reference evidence="1" key="1">
    <citation type="journal article" date="2021" name="Sci. Adv.">
        <title>The American lobster genome reveals insights on longevity, neural, and immune adaptations.</title>
        <authorList>
            <person name="Polinski J.M."/>
            <person name="Zimin A.V."/>
            <person name="Clark K.F."/>
            <person name="Kohn A.B."/>
            <person name="Sadowski N."/>
            <person name="Timp W."/>
            <person name="Ptitsyn A."/>
            <person name="Khanna P."/>
            <person name="Romanova D.Y."/>
            <person name="Williams P."/>
            <person name="Greenwood S.J."/>
            <person name="Moroz L.L."/>
            <person name="Walt D.R."/>
            <person name="Bodnar A.G."/>
        </authorList>
    </citation>
    <scope>NUCLEOTIDE SEQUENCE</scope>
    <source>
        <strain evidence="1">GMGI-L3</strain>
    </source>
</reference>
<name>A0A8J5N4I8_HOMAM</name>
<gene>
    <name evidence="1" type="ORF">Hamer_G008726</name>
</gene>
<keyword evidence="2" id="KW-1185">Reference proteome</keyword>
<dbReference type="AlphaFoldDB" id="A0A8J5N4I8"/>